<proteinExistence type="predicted"/>
<dbReference type="EMBL" id="CP003282">
    <property type="protein sequence ID" value="AFG38469.1"/>
    <property type="molecule type" value="Genomic_DNA"/>
</dbReference>
<dbReference type="HOGENOM" id="CLU_067342_0_0_12"/>
<dbReference type="GO" id="GO:0050660">
    <property type="term" value="F:flavin adenine dinucleotide binding"/>
    <property type="evidence" value="ECO:0007669"/>
    <property type="project" value="TreeGrafter"/>
</dbReference>
<dbReference type="SUPFAM" id="SSF51905">
    <property type="entry name" value="FAD/NAD(P)-binding domain"/>
    <property type="match status" value="1"/>
</dbReference>
<feature type="region of interest" description="Disordered" evidence="2">
    <location>
        <begin position="333"/>
        <end position="353"/>
    </location>
</feature>
<keyword evidence="1" id="KW-0560">Oxidoreductase</keyword>
<dbReference type="PRINTS" id="PR00368">
    <property type="entry name" value="FADPNR"/>
</dbReference>
<evidence type="ECO:0000313" key="4">
    <source>
        <dbReference type="Proteomes" id="UP000007383"/>
    </source>
</evidence>
<dbReference type="PRINTS" id="PR00411">
    <property type="entry name" value="PNDRDTASEI"/>
</dbReference>
<organism evidence="3 4">
    <name type="scientific">Spirochaeta africana (strain ATCC 700263 / DSM 8902 / Z-7692)</name>
    <dbReference type="NCBI Taxonomy" id="889378"/>
    <lineage>
        <taxon>Bacteria</taxon>
        <taxon>Pseudomonadati</taxon>
        <taxon>Spirochaetota</taxon>
        <taxon>Spirochaetia</taxon>
        <taxon>Spirochaetales</taxon>
        <taxon>Spirochaetaceae</taxon>
        <taxon>Spirochaeta</taxon>
    </lineage>
</organism>
<dbReference type="InterPro" id="IPR050982">
    <property type="entry name" value="Auxin_biosynth/cation_transpt"/>
</dbReference>
<evidence type="ECO:0000256" key="1">
    <source>
        <dbReference type="ARBA" id="ARBA00023002"/>
    </source>
</evidence>
<feature type="compositionally biased region" description="Basic and acidic residues" evidence="2">
    <location>
        <begin position="333"/>
        <end position="346"/>
    </location>
</feature>
<accession>H9ULS6</accession>
<dbReference type="AlphaFoldDB" id="H9ULS6"/>
<dbReference type="InterPro" id="IPR036188">
    <property type="entry name" value="FAD/NAD-bd_sf"/>
</dbReference>
<dbReference type="eggNOG" id="COG0492">
    <property type="taxonomic scope" value="Bacteria"/>
</dbReference>
<dbReference type="PANTHER" id="PTHR43539">
    <property type="entry name" value="FLAVIN-BINDING MONOOXYGENASE-LIKE PROTEIN (AFU_ORTHOLOGUE AFUA_4G09220)"/>
    <property type="match status" value="1"/>
</dbReference>
<gene>
    <name evidence="3" type="ordered locus">Spiaf_2438</name>
</gene>
<dbReference type="Proteomes" id="UP000007383">
    <property type="component" value="Chromosome"/>
</dbReference>
<dbReference type="PATRIC" id="fig|889378.3.peg.2414"/>
<reference evidence="4" key="1">
    <citation type="journal article" date="2013" name="Stand. Genomic Sci.">
        <title>Complete genome sequence of the halophilic bacterium Spirochaeta africana type strain (Z-7692(T)) from the alkaline Lake Magadi in the East African Rift.</title>
        <authorList>
            <person name="Liolos K."/>
            <person name="Abt B."/>
            <person name="Scheuner C."/>
            <person name="Teshima H."/>
            <person name="Held B."/>
            <person name="Lapidus A."/>
            <person name="Nolan M."/>
            <person name="Lucas S."/>
            <person name="Deshpande S."/>
            <person name="Cheng J.F."/>
            <person name="Tapia R."/>
            <person name="Goodwin L.A."/>
            <person name="Pitluck S."/>
            <person name="Pagani I."/>
            <person name="Ivanova N."/>
            <person name="Mavromatis K."/>
            <person name="Mikhailova N."/>
            <person name="Huntemann M."/>
            <person name="Pati A."/>
            <person name="Chen A."/>
            <person name="Palaniappan K."/>
            <person name="Land M."/>
            <person name="Rohde M."/>
            <person name="Tindall B.J."/>
            <person name="Detter J.C."/>
            <person name="Goker M."/>
            <person name="Bristow J."/>
            <person name="Eisen J.A."/>
            <person name="Markowitz V."/>
            <person name="Hugenholtz P."/>
            <person name="Woyke T."/>
            <person name="Klenk H.P."/>
            <person name="Kyrpides N.C."/>
        </authorList>
    </citation>
    <scope>NUCLEOTIDE SEQUENCE</scope>
    <source>
        <strain evidence="4">ATCC 700263 / DSM 8902 / Z-7692</strain>
    </source>
</reference>
<evidence type="ECO:0000256" key="2">
    <source>
        <dbReference type="SAM" id="MobiDB-lite"/>
    </source>
</evidence>
<name>H9ULS6_SPIAZ</name>
<dbReference type="RefSeq" id="WP_014456451.1">
    <property type="nucleotide sequence ID" value="NC_017098.1"/>
</dbReference>
<dbReference type="PANTHER" id="PTHR43539:SF4">
    <property type="entry name" value="BACILLIREDOXIN REDUCTASE BDR"/>
    <property type="match status" value="1"/>
</dbReference>
<sequence length="353" mass="39356">MSHVEAAVIGAGPIGIELAANLKRNGIRYRQFEAGQIGNTITWWPHGTRFFSSPEWIAIAGVPIQTSEQELITGEQYLAYLRLVVEQLELPIETYTQVIRLEPRDEPVGSGFRITLDSRQGQEVLTADKVILATGDMSYPRELGIPGEDRAHVSHYFTDAHRYFRQRLLIVGGRNSALEAALRCWRAGARVSISYRGSAFPEDRVISRLLLEVKLLIDRGQIGFYPATLPQGISDTAVQLQHTDSGRMTTVDADFVLLCTGFVPDQRLFDQLQLARSGPEAAPRLDPDTREASLPGVYVAGTAAAGDQQTYRTFIATSHDHVHRIIRHLRPDADIRTGNHPSRDYELNSMDIE</sequence>
<keyword evidence="4" id="KW-1185">Reference proteome</keyword>
<dbReference type="OrthoDB" id="9778740at2"/>
<evidence type="ECO:0000313" key="3">
    <source>
        <dbReference type="EMBL" id="AFG38469.1"/>
    </source>
</evidence>
<dbReference type="STRING" id="889378.Spiaf_2438"/>
<dbReference type="Gene3D" id="3.50.50.60">
    <property type="entry name" value="FAD/NAD(P)-binding domain"/>
    <property type="match status" value="1"/>
</dbReference>
<dbReference type="Pfam" id="PF13738">
    <property type="entry name" value="Pyr_redox_3"/>
    <property type="match status" value="1"/>
</dbReference>
<dbReference type="GO" id="GO:0004497">
    <property type="term" value="F:monooxygenase activity"/>
    <property type="evidence" value="ECO:0007669"/>
    <property type="project" value="TreeGrafter"/>
</dbReference>
<protein>
    <submittedName>
        <fullName evidence="3">Thioredoxin reductase</fullName>
    </submittedName>
</protein>
<dbReference type="KEGG" id="sfc:Spiaf_2438"/>